<dbReference type="EMBL" id="BARS01015907">
    <property type="protein sequence ID" value="GAF95714.1"/>
    <property type="molecule type" value="Genomic_DNA"/>
</dbReference>
<gene>
    <name evidence="1" type="ORF">S01H1_26256</name>
</gene>
<comment type="caution">
    <text evidence="1">The sequence shown here is derived from an EMBL/GenBank/DDBJ whole genome shotgun (WGS) entry which is preliminary data.</text>
</comment>
<sequence>MKAENREQFISVYNEEIGHVAMLWNSLPDEHNQELNDCIKRLKALVIIAADQAFPEKSG</sequence>
<name>X0TR47_9ZZZZ</name>
<evidence type="ECO:0000313" key="1">
    <source>
        <dbReference type="EMBL" id="GAF95714.1"/>
    </source>
</evidence>
<proteinExistence type="predicted"/>
<dbReference type="AlphaFoldDB" id="X0TR47"/>
<accession>X0TR47</accession>
<protein>
    <submittedName>
        <fullName evidence="1">Uncharacterized protein</fullName>
    </submittedName>
</protein>
<reference evidence="1" key="1">
    <citation type="journal article" date="2014" name="Front. Microbiol.">
        <title>High frequency of phylogenetically diverse reductive dehalogenase-homologous genes in deep subseafloor sedimentary metagenomes.</title>
        <authorList>
            <person name="Kawai M."/>
            <person name="Futagami T."/>
            <person name="Toyoda A."/>
            <person name="Takaki Y."/>
            <person name="Nishi S."/>
            <person name="Hori S."/>
            <person name="Arai W."/>
            <person name="Tsubouchi T."/>
            <person name="Morono Y."/>
            <person name="Uchiyama I."/>
            <person name="Ito T."/>
            <person name="Fujiyama A."/>
            <person name="Inagaki F."/>
            <person name="Takami H."/>
        </authorList>
    </citation>
    <scope>NUCLEOTIDE SEQUENCE</scope>
    <source>
        <strain evidence="1">Expedition CK06-06</strain>
    </source>
</reference>
<organism evidence="1">
    <name type="scientific">marine sediment metagenome</name>
    <dbReference type="NCBI Taxonomy" id="412755"/>
    <lineage>
        <taxon>unclassified sequences</taxon>
        <taxon>metagenomes</taxon>
        <taxon>ecological metagenomes</taxon>
    </lineage>
</organism>